<dbReference type="EMBL" id="BAABLW010000007">
    <property type="protein sequence ID" value="GAA4925801.1"/>
    <property type="molecule type" value="Genomic_DNA"/>
</dbReference>
<dbReference type="PANTHER" id="PTHR23513:SF9">
    <property type="entry name" value="ENTEROBACTIN EXPORTER ENTS"/>
    <property type="match status" value="1"/>
</dbReference>
<evidence type="ECO:0000313" key="9">
    <source>
        <dbReference type="Proteomes" id="UP001500368"/>
    </source>
</evidence>
<organism evidence="8 9">
    <name type="scientific">Nesterenkonia rhizosphaerae</name>
    <dbReference type="NCBI Taxonomy" id="1348272"/>
    <lineage>
        <taxon>Bacteria</taxon>
        <taxon>Bacillati</taxon>
        <taxon>Actinomycetota</taxon>
        <taxon>Actinomycetes</taxon>
        <taxon>Micrococcales</taxon>
        <taxon>Micrococcaceae</taxon>
        <taxon>Nesterenkonia</taxon>
    </lineage>
</organism>
<feature type="transmembrane region" description="Helical" evidence="7">
    <location>
        <begin position="265"/>
        <end position="285"/>
    </location>
</feature>
<feature type="transmembrane region" description="Helical" evidence="7">
    <location>
        <begin position="297"/>
        <end position="320"/>
    </location>
</feature>
<evidence type="ECO:0000256" key="2">
    <source>
        <dbReference type="ARBA" id="ARBA00022448"/>
    </source>
</evidence>
<feature type="transmembrane region" description="Helical" evidence="7">
    <location>
        <begin position="374"/>
        <end position="394"/>
    </location>
</feature>
<dbReference type="PANTHER" id="PTHR23513">
    <property type="entry name" value="INTEGRAL MEMBRANE EFFLUX PROTEIN-RELATED"/>
    <property type="match status" value="1"/>
</dbReference>
<dbReference type="InterPro" id="IPR036259">
    <property type="entry name" value="MFS_trans_sf"/>
</dbReference>
<dbReference type="CDD" id="cd06173">
    <property type="entry name" value="MFS_MefA_like"/>
    <property type="match status" value="1"/>
</dbReference>
<evidence type="ECO:0000256" key="7">
    <source>
        <dbReference type="SAM" id="Phobius"/>
    </source>
</evidence>
<dbReference type="Proteomes" id="UP001500368">
    <property type="component" value="Unassembled WGS sequence"/>
</dbReference>
<reference evidence="9" key="1">
    <citation type="journal article" date="2019" name="Int. J. Syst. Evol. Microbiol.">
        <title>The Global Catalogue of Microorganisms (GCM) 10K type strain sequencing project: providing services to taxonomists for standard genome sequencing and annotation.</title>
        <authorList>
            <consortium name="The Broad Institute Genomics Platform"/>
            <consortium name="The Broad Institute Genome Sequencing Center for Infectious Disease"/>
            <person name="Wu L."/>
            <person name="Ma J."/>
        </authorList>
    </citation>
    <scope>NUCLEOTIDE SEQUENCE [LARGE SCALE GENOMIC DNA]</scope>
    <source>
        <strain evidence="9">JCM 19129</strain>
    </source>
</reference>
<feature type="transmembrane region" description="Helical" evidence="7">
    <location>
        <begin position="236"/>
        <end position="259"/>
    </location>
</feature>
<keyword evidence="9" id="KW-1185">Reference proteome</keyword>
<keyword evidence="5 7" id="KW-1133">Transmembrane helix</keyword>
<feature type="transmembrane region" description="Helical" evidence="7">
    <location>
        <begin position="147"/>
        <end position="168"/>
    </location>
</feature>
<evidence type="ECO:0000256" key="5">
    <source>
        <dbReference type="ARBA" id="ARBA00022989"/>
    </source>
</evidence>
<keyword evidence="2" id="KW-0813">Transport</keyword>
<dbReference type="RefSeq" id="WP_345478268.1">
    <property type="nucleotide sequence ID" value="NZ_BAABLW010000007.1"/>
</dbReference>
<protein>
    <submittedName>
        <fullName evidence="8">MFS transporter</fullName>
    </submittedName>
</protein>
<evidence type="ECO:0000256" key="3">
    <source>
        <dbReference type="ARBA" id="ARBA00022475"/>
    </source>
</evidence>
<evidence type="ECO:0000256" key="1">
    <source>
        <dbReference type="ARBA" id="ARBA00004429"/>
    </source>
</evidence>
<gene>
    <name evidence="8" type="ORF">GCM10025790_24300</name>
</gene>
<comment type="subcellular location">
    <subcellularLocation>
        <location evidence="1">Cell inner membrane</location>
        <topology evidence="1">Multi-pass membrane protein</topology>
    </subcellularLocation>
</comment>
<feature type="transmembrane region" description="Helical" evidence="7">
    <location>
        <begin position="50"/>
        <end position="70"/>
    </location>
</feature>
<keyword evidence="4 7" id="KW-0812">Transmembrane</keyword>
<name>A0ABP9G2C0_9MICC</name>
<comment type="caution">
    <text evidence="8">The sequence shown here is derived from an EMBL/GenBank/DDBJ whole genome shotgun (WGS) entry which is preliminary data.</text>
</comment>
<evidence type="ECO:0000256" key="4">
    <source>
        <dbReference type="ARBA" id="ARBA00022692"/>
    </source>
</evidence>
<proteinExistence type="predicted"/>
<feature type="transmembrane region" description="Helical" evidence="7">
    <location>
        <begin position="332"/>
        <end position="354"/>
    </location>
</feature>
<dbReference type="Pfam" id="PF05977">
    <property type="entry name" value="MFS_3"/>
    <property type="match status" value="1"/>
</dbReference>
<sequence length="434" mass="45883">MSRFFADLTPLRVSQAYRRLWLGNALAAVGAQLTLVAVSLEVYALTQSSLYVGLVGLFALVPLVVAGLYGGAVADVYDRRKVALVSGFFLWLSICGITAHAWMGVENVWLLYGLVALHSAAQGVNQPTRSAIIPALVGHKLLPAANALNMMTFNFAMMGGPLLAGVLVATVGYAWTYSIDVVAYLAALWALFRLPPLPPQKDETDGADPQPRRVGVRSVVEGLVFLRTRKNVRMTFLMDFAAMILAMPRALLPAIGALLVGGGELTVGIFLGALAAGSFLTGVFSGPLMRIHRHGAAVTWAVAAWGGCIAGFGAVVWLASGEPVPPDGSLTWWVWPAALLLLLAGVSDAVAMIFRQTILQSATPDHLRGRLQGVFIVVVAGGPRLGELVSGSVATVVGESLTAVAGGILCILTVFVLARRFPGFLRYDSRNPTP</sequence>
<feature type="transmembrane region" description="Helical" evidence="7">
    <location>
        <begin position="21"/>
        <end position="44"/>
    </location>
</feature>
<keyword evidence="6 7" id="KW-0472">Membrane</keyword>
<feature type="transmembrane region" description="Helical" evidence="7">
    <location>
        <begin position="400"/>
        <end position="418"/>
    </location>
</feature>
<dbReference type="SUPFAM" id="SSF103473">
    <property type="entry name" value="MFS general substrate transporter"/>
    <property type="match status" value="1"/>
</dbReference>
<keyword evidence="3" id="KW-1003">Cell membrane</keyword>
<evidence type="ECO:0000256" key="6">
    <source>
        <dbReference type="ARBA" id="ARBA00023136"/>
    </source>
</evidence>
<feature type="transmembrane region" description="Helical" evidence="7">
    <location>
        <begin position="82"/>
        <end position="103"/>
    </location>
</feature>
<dbReference type="Gene3D" id="1.20.1250.20">
    <property type="entry name" value="MFS general substrate transporter like domains"/>
    <property type="match status" value="1"/>
</dbReference>
<evidence type="ECO:0000313" key="8">
    <source>
        <dbReference type="EMBL" id="GAA4925801.1"/>
    </source>
</evidence>
<dbReference type="InterPro" id="IPR010290">
    <property type="entry name" value="TM_effector"/>
</dbReference>
<accession>A0ABP9G2C0</accession>